<sequence length="104" mass="11641">MYKTNPIKLREILKDCSDPDWEVMVQHADGIVDDDNSNLLRSQEAEAYNTATTCPPFSQFQSLYQGSSGMQNDSNLTSSSQYPPENFQYLTPQPLAMSTPPISC</sequence>
<protein>
    <submittedName>
        <fullName evidence="2">Uncharacterized protein</fullName>
    </submittedName>
</protein>
<dbReference type="AlphaFoldDB" id="A0AA39SZA5"/>
<reference evidence="2" key="2">
    <citation type="submission" date="2023-06" db="EMBL/GenBank/DDBJ databases">
        <authorList>
            <person name="Swenson N.G."/>
            <person name="Wegrzyn J.L."/>
            <person name="Mcevoy S.L."/>
        </authorList>
    </citation>
    <scope>NUCLEOTIDE SEQUENCE</scope>
    <source>
        <strain evidence="2">NS2018</strain>
        <tissue evidence="2">Leaf</tissue>
    </source>
</reference>
<proteinExistence type="predicted"/>
<reference evidence="2" key="1">
    <citation type="journal article" date="2022" name="Plant J.">
        <title>Strategies of tolerance reflected in two North American maple genomes.</title>
        <authorList>
            <person name="McEvoy S.L."/>
            <person name="Sezen U.U."/>
            <person name="Trouern-Trend A."/>
            <person name="McMahon S.M."/>
            <person name="Schaberg P.G."/>
            <person name="Yang J."/>
            <person name="Wegrzyn J.L."/>
            <person name="Swenson N.G."/>
        </authorList>
    </citation>
    <scope>NUCLEOTIDE SEQUENCE</scope>
    <source>
        <strain evidence="2">NS2018</strain>
    </source>
</reference>
<dbReference type="EMBL" id="JAUESC010000003">
    <property type="protein sequence ID" value="KAK0598923.1"/>
    <property type="molecule type" value="Genomic_DNA"/>
</dbReference>
<comment type="caution">
    <text evidence="2">The sequence shown here is derived from an EMBL/GenBank/DDBJ whole genome shotgun (WGS) entry which is preliminary data.</text>
</comment>
<feature type="region of interest" description="Disordered" evidence="1">
    <location>
        <begin position="66"/>
        <end position="85"/>
    </location>
</feature>
<gene>
    <name evidence="2" type="ORF">LWI29_000753</name>
</gene>
<evidence type="ECO:0000313" key="2">
    <source>
        <dbReference type="EMBL" id="KAK0598923.1"/>
    </source>
</evidence>
<evidence type="ECO:0000313" key="3">
    <source>
        <dbReference type="Proteomes" id="UP001168877"/>
    </source>
</evidence>
<accession>A0AA39SZA5</accession>
<evidence type="ECO:0000256" key="1">
    <source>
        <dbReference type="SAM" id="MobiDB-lite"/>
    </source>
</evidence>
<organism evidence="2 3">
    <name type="scientific">Acer saccharum</name>
    <name type="common">Sugar maple</name>
    <dbReference type="NCBI Taxonomy" id="4024"/>
    <lineage>
        <taxon>Eukaryota</taxon>
        <taxon>Viridiplantae</taxon>
        <taxon>Streptophyta</taxon>
        <taxon>Embryophyta</taxon>
        <taxon>Tracheophyta</taxon>
        <taxon>Spermatophyta</taxon>
        <taxon>Magnoliopsida</taxon>
        <taxon>eudicotyledons</taxon>
        <taxon>Gunneridae</taxon>
        <taxon>Pentapetalae</taxon>
        <taxon>rosids</taxon>
        <taxon>malvids</taxon>
        <taxon>Sapindales</taxon>
        <taxon>Sapindaceae</taxon>
        <taxon>Hippocastanoideae</taxon>
        <taxon>Acereae</taxon>
        <taxon>Acer</taxon>
    </lineage>
</organism>
<keyword evidence="3" id="KW-1185">Reference proteome</keyword>
<name>A0AA39SZA5_ACESA</name>
<dbReference type="Proteomes" id="UP001168877">
    <property type="component" value="Unassembled WGS sequence"/>
</dbReference>